<dbReference type="PATRIC" id="fig|1217705.3.peg.1036"/>
<protein>
    <submittedName>
        <fullName evidence="3">Uncharacterized protein</fullName>
    </submittedName>
</protein>
<dbReference type="RefSeq" id="WP_005215669.1">
    <property type="nucleotide sequence ID" value="NZ_KB850089.1"/>
</dbReference>
<organism evidence="3 4">
    <name type="scientific">Acinetobacter modestus</name>
    <dbReference type="NCBI Taxonomy" id="1776740"/>
    <lineage>
        <taxon>Bacteria</taxon>
        <taxon>Pseudomonadati</taxon>
        <taxon>Pseudomonadota</taxon>
        <taxon>Gammaproteobacteria</taxon>
        <taxon>Moraxellales</taxon>
        <taxon>Moraxellaceae</taxon>
        <taxon>Acinetobacter</taxon>
    </lineage>
</organism>
<evidence type="ECO:0000313" key="3">
    <source>
        <dbReference type="EMBL" id="ENX02634.1"/>
    </source>
</evidence>
<feature type="signal peptide" evidence="2">
    <location>
        <begin position="1"/>
        <end position="24"/>
    </location>
</feature>
<evidence type="ECO:0000313" key="4">
    <source>
        <dbReference type="Proteomes" id="UP000013248"/>
    </source>
</evidence>
<accession>N9M2B6</accession>
<reference evidence="3 4" key="1">
    <citation type="submission" date="2013-02" db="EMBL/GenBank/DDBJ databases">
        <title>The Genome Sequence of Acinetobacter sp. ANC 3862.</title>
        <authorList>
            <consortium name="The Broad Institute Genome Sequencing Platform"/>
            <consortium name="The Broad Institute Genome Sequencing Center for Infectious Disease"/>
            <person name="Cerqueira G."/>
            <person name="Feldgarden M."/>
            <person name="Courvalin P."/>
            <person name="Perichon B."/>
            <person name="Grillot-Courvalin C."/>
            <person name="Clermont D."/>
            <person name="Rocha E."/>
            <person name="Yoon E.-J."/>
            <person name="Nemec A."/>
            <person name="Walker B."/>
            <person name="Young S.K."/>
            <person name="Zeng Q."/>
            <person name="Gargeya S."/>
            <person name="Fitzgerald M."/>
            <person name="Haas B."/>
            <person name="Abouelleil A."/>
            <person name="Alvarado L."/>
            <person name="Arachchi H.M."/>
            <person name="Berlin A.M."/>
            <person name="Chapman S.B."/>
            <person name="Dewar J."/>
            <person name="Goldberg J."/>
            <person name="Griggs A."/>
            <person name="Gujja S."/>
            <person name="Hansen M."/>
            <person name="Howarth C."/>
            <person name="Imamovic A."/>
            <person name="Larimer J."/>
            <person name="McCowan C."/>
            <person name="Murphy C."/>
            <person name="Neiman D."/>
            <person name="Pearson M."/>
            <person name="Priest M."/>
            <person name="Roberts A."/>
            <person name="Saif S."/>
            <person name="Shea T."/>
            <person name="Sisk P."/>
            <person name="Sykes S."/>
            <person name="Wortman J."/>
            <person name="Nusbaum C."/>
            <person name="Birren B."/>
        </authorList>
    </citation>
    <scope>NUCLEOTIDE SEQUENCE [LARGE SCALE GENOMIC DNA]</scope>
    <source>
        <strain evidence="3 4">ANC 3862</strain>
    </source>
</reference>
<gene>
    <name evidence="3" type="ORF">F900_01080</name>
</gene>
<feature type="coiled-coil region" evidence="1">
    <location>
        <begin position="252"/>
        <end position="281"/>
    </location>
</feature>
<name>N9M2B6_9GAMM</name>
<dbReference type="AlphaFoldDB" id="N9M2B6"/>
<evidence type="ECO:0000256" key="1">
    <source>
        <dbReference type="SAM" id="Coils"/>
    </source>
</evidence>
<sequence>MVLIKYIHLSLVLCGFGFITSAFAGNDNFKTIESNEFIARTSNDCGLVEKVKGNSKYKSVRIESVKRDIWEGICVDGLALGPGKIINRNANGETTGLSEMWMLYGRPIGQIKTTYISRYNSPDLHTEGFYWNGEGYSRRGNTKLSEETQADRDNLFINYQPREATKWISFGLNANCYDSKSQTTGPCIAEMHHTNTDNFEDGVTRYFCKSNECEGKWRELTDKLVSEYELFERTHTAEVEAAKKIVEPILLKARADKQKAEAEAEAELIAMENKRKAQIEQRQKEFSQANLAKIPVASPALEELIRRTLNGGGK</sequence>
<feature type="chain" id="PRO_5004146303" evidence="2">
    <location>
        <begin position="25"/>
        <end position="314"/>
    </location>
</feature>
<proteinExistence type="predicted"/>
<comment type="caution">
    <text evidence="3">The sequence shown here is derived from an EMBL/GenBank/DDBJ whole genome shotgun (WGS) entry which is preliminary data.</text>
</comment>
<dbReference type="EMBL" id="APRP01000014">
    <property type="protein sequence ID" value="ENX02634.1"/>
    <property type="molecule type" value="Genomic_DNA"/>
</dbReference>
<evidence type="ECO:0000256" key="2">
    <source>
        <dbReference type="SAM" id="SignalP"/>
    </source>
</evidence>
<keyword evidence="1" id="KW-0175">Coiled coil</keyword>
<dbReference type="Proteomes" id="UP000013248">
    <property type="component" value="Unassembled WGS sequence"/>
</dbReference>
<keyword evidence="2" id="KW-0732">Signal</keyword>
<dbReference type="HOGENOM" id="CLU_884627_0_0_6"/>